<reference evidence="1 2" key="1">
    <citation type="submission" date="2019-09" db="EMBL/GenBank/DDBJ databases">
        <title>Genome sequence of Hymenobacter sp. M3.</title>
        <authorList>
            <person name="Srinivasan S."/>
        </authorList>
    </citation>
    <scope>NUCLEOTIDE SEQUENCE [LARGE SCALE GENOMIC DNA]</scope>
    <source>
        <strain evidence="1 2">M3</strain>
    </source>
</reference>
<dbReference type="AlphaFoldDB" id="A0A7L5A1R0"/>
<dbReference type="Proteomes" id="UP000326380">
    <property type="component" value="Unassembled WGS sequence"/>
</dbReference>
<name>A0A7L5A1R0_9BACT</name>
<dbReference type="PROSITE" id="PS51257">
    <property type="entry name" value="PROKAR_LIPOPROTEIN"/>
    <property type="match status" value="1"/>
</dbReference>
<keyword evidence="2" id="KW-1185">Reference proteome</keyword>
<dbReference type="EMBL" id="VTWU01000002">
    <property type="protein sequence ID" value="KAA9338164.1"/>
    <property type="molecule type" value="Genomic_DNA"/>
</dbReference>
<organism evidence="1 2">
    <name type="scientific">Hymenobacter busanensis</name>
    <dbReference type="NCBI Taxonomy" id="2607656"/>
    <lineage>
        <taxon>Bacteria</taxon>
        <taxon>Pseudomonadati</taxon>
        <taxon>Bacteroidota</taxon>
        <taxon>Cytophagia</taxon>
        <taxon>Cytophagales</taxon>
        <taxon>Hymenobacteraceae</taxon>
        <taxon>Hymenobacter</taxon>
    </lineage>
</organism>
<protein>
    <submittedName>
        <fullName evidence="1">Uncharacterized protein</fullName>
    </submittedName>
</protein>
<comment type="caution">
    <text evidence="1">The sequence shown here is derived from an EMBL/GenBank/DDBJ whole genome shotgun (WGS) entry which is preliminary data.</text>
</comment>
<proteinExistence type="predicted"/>
<dbReference type="RefSeq" id="WP_151077689.1">
    <property type="nucleotide sequence ID" value="NZ_CP047647.1"/>
</dbReference>
<evidence type="ECO:0000313" key="1">
    <source>
        <dbReference type="EMBL" id="KAA9338164.1"/>
    </source>
</evidence>
<gene>
    <name evidence="1" type="ORF">F0P96_04770</name>
</gene>
<evidence type="ECO:0000313" key="2">
    <source>
        <dbReference type="Proteomes" id="UP000326380"/>
    </source>
</evidence>
<sequence>MLLLRFFLRRASLLLALTSSLALSGCGNGFFPDMDDEELPHYTLSAQEQAWVTPYRLGEEWRFRNAAGYERRYQVRGLTDRTWPGHPAGSSMMQYYQQEVGARVERVDSAYDQRADQYKFAATMVVGAAIKFEAQPLPLMARFEWGSTALALPVAEVNSMRPLPAGVRLLPAATFGSQTYQNVLEYTNLQPRADQPLAPWVTTRLYYSREQGVVRFVEADGTVWDRA</sequence>
<accession>A0A7L5A1R0</accession>